<gene>
    <name evidence="1" type="ORF">T05_9708</name>
</gene>
<sequence>MPFLHLSSGNSVKPCPVHLHHLRSVVNRITYPYNNRSAIYAPPVPSPSPISFYIPAVHLSDYAFIVVYGPSAFPTSIHIESFSYYSMLRLHSISPLFPPETRLAPIHCCTSAHHILNAQSQRRMLYPLSIFHLSDIPLTAAVHDKSGSERNCIKNGSNISKSVAFSVEPRSKMPFVI</sequence>
<comment type="caution">
    <text evidence="1">The sequence shown here is derived from an EMBL/GenBank/DDBJ whole genome shotgun (WGS) entry which is preliminary data.</text>
</comment>
<protein>
    <submittedName>
        <fullName evidence="1">Uncharacterized protein</fullName>
    </submittedName>
</protein>
<accession>A0A0V0TEJ8</accession>
<organism evidence="1 2">
    <name type="scientific">Trichinella murrelli</name>
    <dbReference type="NCBI Taxonomy" id="144512"/>
    <lineage>
        <taxon>Eukaryota</taxon>
        <taxon>Metazoa</taxon>
        <taxon>Ecdysozoa</taxon>
        <taxon>Nematoda</taxon>
        <taxon>Enoplea</taxon>
        <taxon>Dorylaimia</taxon>
        <taxon>Trichinellida</taxon>
        <taxon>Trichinellidae</taxon>
        <taxon>Trichinella</taxon>
    </lineage>
</organism>
<proteinExistence type="predicted"/>
<keyword evidence="2" id="KW-1185">Reference proteome</keyword>
<evidence type="ECO:0000313" key="1">
    <source>
        <dbReference type="EMBL" id="KRX37455.1"/>
    </source>
</evidence>
<dbReference type="Proteomes" id="UP000055048">
    <property type="component" value="Unassembled WGS sequence"/>
</dbReference>
<dbReference type="EMBL" id="JYDJ01000309">
    <property type="protein sequence ID" value="KRX37455.1"/>
    <property type="molecule type" value="Genomic_DNA"/>
</dbReference>
<evidence type="ECO:0000313" key="2">
    <source>
        <dbReference type="Proteomes" id="UP000055048"/>
    </source>
</evidence>
<name>A0A0V0TEJ8_9BILA</name>
<dbReference type="AlphaFoldDB" id="A0A0V0TEJ8"/>
<reference evidence="1 2" key="1">
    <citation type="submission" date="2015-01" db="EMBL/GenBank/DDBJ databases">
        <title>Evolution of Trichinella species and genotypes.</title>
        <authorList>
            <person name="Korhonen P.K."/>
            <person name="Edoardo P."/>
            <person name="Giuseppe L.R."/>
            <person name="Gasser R.B."/>
        </authorList>
    </citation>
    <scope>NUCLEOTIDE SEQUENCE [LARGE SCALE GENOMIC DNA]</scope>
    <source>
        <strain evidence="1">ISS417</strain>
    </source>
</reference>